<dbReference type="InterPro" id="IPR001347">
    <property type="entry name" value="SIS_dom"/>
</dbReference>
<organism evidence="6 7">
    <name type="scientific">Nesterenkonia flava</name>
    <dbReference type="NCBI Taxonomy" id="469799"/>
    <lineage>
        <taxon>Bacteria</taxon>
        <taxon>Bacillati</taxon>
        <taxon>Actinomycetota</taxon>
        <taxon>Actinomycetes</taxon>
        <taxon>Micrococcales</taxon>
        <taxon>Micrococcaceae</taxon>
        <taxon>Nesterenkonia</taxon>
    </lineage>
</organism>
<evidence type="ECO:0000313" key="6">
    <source>
        <dbReference type="EMBL" id="MDR5710970.1"/>
    </source>
</evidence>
<gene>
    <name evidence="6" type="ORF">RH857_02275</name>
</gene>
<dbReference type="Gene3D" id="3.40.50.10490">
    <property type="entry name" value="Glucose-6-phosphate isomerase like protein, domain 1"/>
    <property type="match status" value="1"/>
</dbReference>
<dbReference type="PROSITE" id="PS51071">
    <property type="entry name" value="HTH_RPIR"/>
    <property type="match status" value="1"/>
</dbReference>
<dbReference type="SUPFAM" id="SSF53697">
    <property type="entry name" value="SIS domain"/>
    <property type="match status" value="1"/>
</dbReference>
<dbReference type="InterPro" id="IPR009057">
    <property type="entry name" value="Homeodomain-like_sf"/>
</dbReference>
<feature type="domain" description="HTH rpiR-type" evidence="4">
    <location>
        <begin position="11"/>
        <end position="87"/>
    </location>
</feature>
<dbReference type="SUPFAM" id="SSF46689">
    <property type="entry name" value="Homeodomain-like"/>
    <property type="match status" value="1"/>
</dbReference>
<keyword evidence="7" id="KW-1185">Reference proteome</keyword>
<dbReference type="InterPro" id="IPR000281">
    <property type="entry name" value="HTH_RpiR"/>
</dbReference>
<proteinExistence type="predicted"/>
<keyword evidence="3" id="KW-0804">Transcription</keyword>
<dbReference type="InterPro" id="IPR036388">
    <property type="entry name" value="WH-like_DNA-bd_sf"/>
</dbReference>
<keyword evidence="1" id="KW-0805">Transcription regulation</keyword>
<dbReference type="PROSITE" id="PS51464">
    <property type="entry name" value="SIS"/>
    <property type="match status" value="1"/>
</dbReference>
<evidence type="ECO:0000313" key="7">
    <source>
        <dbReference type="Proteomes" id="UP001260872"/>
    </source>
</evidence>
<evidence type="ECO:0000259" key="4">
    <source>
        <dbReference type="PROSITE" id="PS51071"/>
    </source>
</evidence>
<protein>
    <submittedName>
        <fullName evidence="6">MurR/RpiR family transcriptional regulator</fullName>
    </submittedName>
</protein>
<feature type="domain" description="SIS" evidence="5">
    <location>
        <begin position="129"/>
        <end position="270"/>
    </location>
</feature>
<dbReference type="InterPro" id="IPR035472">
    <property type="entry name" value="RpiR-like_SIS"/>
</dbReference>
<dbReference type="CDD" id="cd05013">
    <property type="entry name" value="SIS_RpiR"/>
    <property type="match status" value="1"/>
</dbReference>
<keyword evidence="2" id="KW-0238">DNA-binding</keyword>
<dbReference type="PANTHER" id="PTHR30514">
    <property type="entry name" value="GLUCOKINASE"/>
    <property type="match status" value="1"/>
</dbReference>
<dbReference type="RefSeq" id="WP_310536358.1">
    <property type="nucleotide sequence ID" value="NZ_BAAAOC010000093.1"/>
</dbReference>
<evidence type="ECO:0000259" key="5">
    <source>
        <dbReference type="PROSITE" id="PS51464"/>
    </source>
</evidence>
<dbReference type="InterPro" id="IPR047640">
    <property type="entry name" value="RpiR-like"/>
</dbReference>
<sequence length="289" mass="31025">MSTTPPSPEDLPALTRITAALPSLLPSEAKAARYVLEDPAAAIDSTAQQMSEAVGVARSTIIRMCRRLGYPGYPQFRVALAREVPALSATPGEQQRRDRSSSLAGEARHILHGMDRALDGVTADQERRLIAALTAAQRLLVVANGQSVPSALDFSTRLTAAGRPAEYIHDTLSQQIAARQLRATDLCVVISASGMNSLSLQTARAAAESPGVVVVLTSNTESQLARLADLSIRVLPPVGSFREELEDTSRLHYTLAVESICRLVREHLGQRAETARALVFDVLSEVLVD</sequence>
<dbReference type="InterPro" id="IPR046348">
    <property type="entry name" value="SIS_dom_sf"/>
</dbReference>
<dbReference type="EMBL" id="JAVKGT010000004">
    <property type="protein sequence ID" value="MDR5710970.1"/>
    <property type="molecule type" value="Genomic_DNA"/>
</dbReference>
<dbReference type="Pfam" id="PF01380">
    <property type="entry name" value="SIS"/>
    <property type="match status" value="1"/>
</dbReference>
<reference evidence="7" key="1">
    <citation type="submission" date="2023-07" db="EMBL/GenBank/DDBJ databases">
        <title>Description of three actinobacteria isolated from air of manufacturing shop in a pharmaceutical factory.</title>
        <authorList>
            <person name="Zhang D.-F."/>
        </authorList>
    </citation>
    <scope>NUCLEOTIDE SEQUENCE [LARGE SCALE GENOMIC DNA]</scope>
    <source>
        <strain evidence="7">CCTCC AB 207010</strain>
    </source>
</reference>
<name>A0ABU1FQQ8_9MICC</name>
<dbReference type="PANTHER" id="PTHR30514:SF1">
    <property type="entry name" value="HTH-TYPE TRANSCRIPTIONAL REGULATOR HEXR-RELATED"/>
    <property type="match status" value="1"/>
</dbReference>
<accession>A0ABU1FQQ8</accession>
<evidence type="ECO:0000256" key="2">
    <source>
        <dbReference type="ARBA" id="ARBA00023125"/>
    </source>
</evidence>
<comment type="caution">
    <text evidence="6">The sequence shown here is derived from an EMBL/GenBank/DDBJ whole genome shotgun (WGS) entry which is preliminary data.</text>
</comment>
<dbReference type="Gene3D" id="1.10.10.10">
    <property type="entry name" value="Winged helix-like DNA-binding domain superfamily/Winged helix DNA-binding domain"/>
    <property type="match status" value="1"/>
</dbReference>
<evidence type="ECO:0000256" key="3">
    <source>
        <dbReference type="ARBA" id="ARBA00023163"/>
    </source>
</evidence>
<dbReference type="Pfam" id="PF01418">
    <property type="entry name" value="HTH_6"/>
    <property type="match status" value="1"/>
</dbReference>
<evidence type="ECO:0000256" key="1">
    <source>
        <dbReference type="ARBA" id="ARBA00023015"/>
    </source>
</evidence>
<dbReference type="Proteomes" id="UP001260872">
    <property type="component" value="Unassembled WGS sequence"/>
</dbReference>